<proteinExistence type="predicted"/>
<protein>
    <submittedName>
        <fullName evidence="1">Uncharacterized protein</fullName>
    </submittedName>
</protein>
<dbReference type="Proteomes" id="UP001157502">
    <property type="component" value="Chromosome 6"/>
</dbReference>
<gene>
    <name evidence="1" type="ORF">DPEC_G00075810</name>
</gene>
<keyword evidence="2" id="KW-1185">Reference proteome</keyword>
<dbReference type="EMBL" id="CM055733">
    <property type="protein sequence ID" value="KAJ8010507.1"/>
    <property type="molecule type" value="Genomic_DNA"/>
</dbReference>
<evidence type="ECO:0000313" key="1">
    <source>
        <dbReference type="EMBL" id="KAJ8010507.1"/>
    </source>
</evidence>
<evidence type="ECO:0000313" key="2">
    <source>
        <dbReference type="Proteomes" id="UP001157502"/>
    </source>
</evidence>
<accession>A0ACC2H3T5</accession>
<sequence>MKTTGDTELNMGLAKGKDDYKLAATSKDDGEKSKKHANKAKEKTDMEKLKREVEMDNHKLTLDELQKKYNTDLTRGLSSTQAKEIFLCNGPNTLTPPPTTPEWVKFCKQLFGGFCMMLWIGAALCFLAYTIQVASEQEPASDNLYLGIVLSVVVIITGLFSYYQEAKSSKIMDSFKNLVPQQTLVIRDGEKKNINTEDVVVGDVVEVKGGDRIPADLRIISSSCCKVDNSSLTGESEPQTRSPEFTHDNPLETRNIAFFSTNCVEGTARGVVINTGDHTIMGRIATLAMSLDGGKTPIAVEIEHFIHIITGVAVFLGLTFLILSLILGYGWLESVIFLIGIIVANVPEGLLATVCLTLTAKRMAKKNCLVKNLEAVETLGSTSTICSDKTGTLTQNRMTVAHMWFDNQVHDADTTENQSGTSFDKTSETWVALAKIAGLCNHAVFLADQTHIPILRRDVAGDASESALLKCIDLCCGSVKDMREKYSTVAEIPFNSTNKYQLSIHVNPMTGGSKHLLTLKGAPEKILDRCSTILIEGKEQPLDDEMRESFQNAYEELGGLGERVLGFCHFELPDTQFPIGYTFDFEQCNFPTENLCFVGLISMIDPPRAAVPDAVSKCRSAGIKVIMVTGDHPITAKAIAKGVGIISEGTETVDDIAARLNCPVSEINPRDANACVIHGRELKDMTEKQLDDILNYHTEIVFARTSPQQKLIIVEGCQRQGAIVAVTGDGVNDSPALKKADIGVAMGIAGSDVSKQAADMILLDDNFASIVTGVEEGRLIFDNLKKSIAYTLTSKIPEMSPFLLLIVANIPLALGTVTILCIDLGTDMIPAISLAYEEAENDIMKRQPRNAKTDKLVNQRLISMAYGQIAENGFFPTDLLGIRVDWENSHINDIEDSYGQQWTYESRKIVEFTCHTAFFVSIVIVQWADVIICKTRKNSLVKQGLMKNRVLLFGLCTETAMALFLSYCPGMDVALKMYPLKPWWWVCALPYSLLIFLYDEVRKYILRRNPGALSQVPERTIKVIHPADFPEIKTKKLPEKGLKKDILSIEKMKMRYRRG</sequence>
<name>A0ACC2H3T5_DALPE</name>
<organism evidence="1 2">
    <name type="scientific">Dallia pectoralis</name>
    <name type="common">Alaska blackfish</name>
    <dbReference type="NCBI Taxonomy" id="75939"/>
    <lineage>
        <taxon>Eukaryota</taxon>
        <taxon>Metazoa</taxon>
        <taxon>Chordata</taxon>
        <taxon>Craniata</taxon>
        <taxon>Vertebrata</taxon>
        <taxon>Euteleostomi</taxon>
        <taxon>Actinopterygii</taxon>
        <taxon>Neopterygii</taxon>
        <taxon>Teleostei</taxon>
        <taxon>Protacanthopterygii</taxon>
        <taxon>Esociformes</taxon>
        <taxon>Umbridae</taxon>
        <taxon>Dallia</taxon>
    </lineage>
</organism>
<reference evidence="1" key="1">
    <citation type="submission" date="2021-05" db="EMBL/GenBank/DDBJ databases">
        <authorList>
            <person name="Pan Q."/>
            <person name="Jouanno E."/>
            <person name="Zahm M."/>
            <person name="Klopp C."/>
            <person name="Cabau C."/>
            <person name="Louis A."/>
            <person name="Berthelot C."/>
            <person name="Parey E."/>
            <person name="Roest Crollius H."/>
            <person name="Montfort J."/>
            <person name="Robinson-Rechavi M."/>
            <person name="Bouchez O."/>
            <person name="Lampietro C."/>
            <person name="Lopez Roques C."/>
            <person name="Donnadieu C."/>
            <person name="Postlethwait J."/>
            <person name="Bobe J."/>
            <person name="Dillon D."/>
            <person name="Chandos A."/>
            <person name="von Hippel F."/>
            <person name="Guiguen Y."/>
        </authorList>
    </citation>
    <scope>NUCLEOTIDE SEQUENCE</scope>
    <source>
        <strain evidence="1">YG-Jan2019</strain>
    </source>
</reference>
<comment type="caution">
    <text evidence="1">The sequence shown here is derived from an EMBL/GenBank/DDBJ whole genome shotgun (WGS) entry which is preliminary data.</text>
</comment>